<organism evidence="3 4">
    <name type="scientific">Posidoniimonas polymericola</name>
    <dbReference type="NCBI Taxonomy" id="2528002"/>
    <lineage>
        <taxon>Bacteria</taxon>
        <taxon>Pseudomonadati</taxon>
        <taxon>Planctomycetota</taxon>
        <taxon>Planctomycetia</taxon>
        <taxon>Pirellulales</taxon>
        <taxon>Lacipirellulaceae</taxon>
        <taxon>Posidoniimonas</taxon>
    </lineage>
</organism>
<evidence type="ECO:0000256" key="2">
    <source>
        <dbReference type="SAM" id="Phobius"/>
    </source>
</evidence>
<feature type="transmembrane region" description="Helical" evidence="2">
    <location>
        <begin position="95"/>
        <end position="115"/>
    </location>
</feature>
<gene>
    <name evidence="3" type="ORF">Pla123a_06960</name>
</gene>
<dbReference type="Proteomes" id="UP000318478">
    <property type="component" value="Unassembled WGS sequence"/>
</dbReference>
<feature type="compositionally biased region" description="Basic and acidic residues" evidence="1">
    <location>
        <begin position="1"/>
        <end position="20"/>
    </location>
</feature>
<evidence type="ECO:0000313" key="3">
    <source>
        <dbReference type="EMBL" id="TWT85889.1"/>
    </source>
</evidence>
<evidence type="ECO:0000313" key="4">
    <source>
        <dbReference type="Proteomes" id="UP000318478"/>
    </source>
</evidence>
<proteinExistence type="predicted"/>
<evidence type="ECO:0000256" key="1">
    <source>
        <dbReference type="SAM" id="MobiDB-lite"/>
    </source>
</evidence>
<keyword evidence="2" id="KW-1133">Transmembrane helix</keyword>
<accession>A0A5C5ZEM8</accession>
<feature type="transmembrane region" description="Helical" evidence="2">
    <location>
        <begin position="149"/>
        <end position="177"/>
    </location>
</feature>
<comment type="caution">
    <text evidence="3">The sequence shown here is derived from an EMBL/GenBank/DDBJ whole genome shotgun (WGS) entry which is preliminary data.</text>
</comment>
<protein>
    <submittedName>
        <fullName evidence="3">Uncharacterized protein</fullName>
    </submittedName>
</protein>
<name>A0A5C5ZEM8_9BACT</name>
<keyword evidence="2" id="KW-0812">Transmembrane</keyword>
<feature type="region of interest" description="Disordered" evidence="1">
    <location>
        <begin position="1"/>
        <end position="23"/>
    </location>
</feature>
<dbReference type="EMBL" id="SJPO01000001">
    <property type="protein sequence ID" value="TWT85889.1"/>
    <property type="molecule type" value="Genomic_DNA"/>
</dbReference>
<dbReference type="AlphaFoldDB" id="A0A5C5ZEM8"/>
<keyword evidence="2" id="KW-0472">Membrane</keyword>
<feature type="transmembrane region" description="Helical" evidence="2">
    <location>
        <begin position="197"/>
        <end position="219"/>
    </location>
</feature>
<feature type="transmembrane region" description="Helical" evidence="2">
    <location>
        <begin position="121"/>
        <end position="142"/>
    </location>
</feature>
<sequence length="235" mass="25824">MYRPMRNDDDGHDDPRDPSRRLRSLIRAMERGAMPQGRLNGAARIGSIDSDSAELDRLRRDWQRRERLYDAHGAKAPTRSPRGRKPPAPEPLFRLRLWVLLVWTAVVAGLCTAFVTGGAHWAAAVGTLTVSAVTAAVLLAVLHRGADRAFYAGFAAFALAFLKTGGGWMPVGITVFSHWPTALSGWWHGNGSLWPEVIAKHSLVLIAATLAAYACRAAYLLHERRDQRVEAAAAR</sequence>
<keyword evidence="4" id="KW-1185">Reference proteome</keyword>
<reference evidence="3 4" key="1">
    <citation type="submission" date="2019-02" db="EMBL/GenBank/DDBJ databases">
        <title>Deep-cultivation of Planctomycetes and their phenomic and genomic characterization uncovers novel biology.</title>
        <authorList>
            <person name="Wiegand S."/>
            <person name="Jogler M."/>
            <person name="Boedeker C."/>
            <person name="Pinto D."/>
            <person name="Vollmers J."/>
            <person name="Rivas-Marin E."/>
            <person name="Kohn T."/>
            <person name="Peeters S.H."/>
            <person name="Heuer A."/>
            <person name="Rast P."/>
            <person name="Oberbeckmann S."/>
            <person name="Bunk B."/>
            <person name="Jeske O."/>
            <person name="Meyerdierks A."/>
            <person name="Storesund J.E."/>
            <person name="Kallscheuer N."/>
            <person name="Luecker S."/>
            <person name="Lage O.M."/>
            <person name="Pohl T."/>
            <person name="Merkel B.J."/>
            <person name="Hornburger P."/>
            <person name="Mueller R.-W."/>
            <person name="Bruemmer F."/>
            <person name="Labrenz M."/>
            <person name="Spormann A.M."/>
            <person name="Op Den Camp H."/>
            <person name="Overmann J."/>
            <person name="Amann R."/>
            <person name="Jetten M.S.M."/>
            <person name="Mascher T."/>
            <person name="Medema M.H."/>
            <person name="Devos D.P."/>
            <person name="Kaster A.-K."/>
            <person name="Ovreas L."/>
            <person name="Rohde M."/>
            <person name="Galperin M.Y."/>
            <person name="Jogler C."/>
        </authorList>
    </citation>
    <scope>NUCLEOTIDE SEQUENCE [LARGE SCALE GENOMIC DNA]</scope>
    <source>
        <strain evidence="3 4">Pla123a</strain>
    </source>
</reference>